<proteinExistence type="inferred from homology"/>
<dbReference type="Pfam" id="PF00135">
    <property type="entry name" value="COesterase"/>
    <property type="match status" value="1"/>
</dbReference>
<dbReference type="GO" id="GO:0006581">
    <property type="term" value="P:acetylcholine catabolic process"/>
    <property type="evidence" value="ECO:0007669"/>
    <property type="project" value="TreeGrafter"/>
</dbReference>
<evidence type="ECO:0000256" key="4">
    <source>
        <dbReference type="ARBA" id="ARBA00023157"/>
    </source>
</evidence>
<evidence type="ECO:0000259" key="8">
    <source>
        <dbReference type="Pfam" id="PF00135"/>
    </source>
</evidence>
<dbReference type="GO" id="GO:0019695">
    <property type="term" value="P:choline metabolic process"/>
    <property type="evidence" value="ECO:0007669"/>
    <property type="project" value="TreeGrafter"/>
</dbReference>
<reference evidence="9 10" key="1">
    <citation type="journal article" date="2020" name="Cell">
        <title>Large-Scale Comparative Analyses of Tick Genomes Elucidate Their Genetic Diversity and Vector Capacities.</title>
        <authorList>
            <consortium name="Tick Genome and Microbiome Consortium (TIGMIC)"/>
            <person name="Jia N."/>
            <person name="Wang J."/>
            <person name="Shi W."/>
            <person name="Du L."/>
            <person name="Sun Y."/>
            <person name="Zhan W."/>
            <person name="Jiang J.F."/>
            <person name="Wang Q."/>
            <person name="Zhang B."/>
            <person name="Ji P."/>
            <person name="Bell-Sakyi L."/>
            <person name="Cui X.M."/>
            <person name="Yuan T.T."/>
            <person name="Jiang B.G."/>
            <person name="Yang W.F."/>
            <person name="Lam T.T."/>
            <person name="Chang Q.C."/>
            <person name="Ding S.J."/>
            <person name="Wang X.J."/>
            <person name="Zhu J.G."/>
            <person name="Ruan X.D."/>
            <person name="Zhao L."/>
            <person name="Wei J.T."/>
            <person name="Ye R.Z."/>
            <person name="Que T.C."/>
            <person name="Du C.H."/>
            <person name="Zhou Y.H."/>
            <person name="Cheng J.X."/>
            <person name="Dai P.F."/>
            <person name="Guo W.B."/>
            <person name="Han X.H."/>
            <person name="Huang E.J."/>
            <person name="Li L.F."/>
            <person name="Wei W."/>
            <person name="Gao Y.C."/>
            <person name="Liu J.Z."/>
            <person name="Shao H.Z."/>
            <person name="Wang X."/>
            <person name="Wang C.C."/>
            <person name="Yang T.C."/>
            <person name="Huo Q.B."/>
            <person name="Li W."/>
            <person name="Chen H.Y."/>
            <person name="Chen S.E."/>
            <person name="Zhou L.G."/>
            <person name="Ni X.B."/>
            <person name="Tian J.H."/>
            <person name="Sheng Y."/>
            <person name="Liu T."/>
            <person name="Pan Y.S."/>
            <person name="Xia L.Y."/>
            <person name="Li J."/>
            <person name="Zhao F."/>
            <person name="Cao W.C."/>
        </authorList>
    </citation>
    <scope>NUCLEOTIDE SEQUENCE [LARGE SCALE GENOMIC DNA]</scope>
    <source>
        <strain evidence="9">HaeL-2018</strain>
    </source>
</reference>
<evidence type="ECO:0000256" key="2">
    <source>
        <dbReference type="ARBA" id="ARBA00022487"/>
    </source>
</evidence>
<dbReference type="SUPFAM" id="SSF53474">
    <property type="entry name" value="alpha/beta-Hydrolases"/>
    <property type="match status" value="1"/>
</dbReference>
<evidence type="ECO:0000313" key="9">
    <source>
        <dbReference type="EMBL" id="KAH9371328.1"/>
    </source>
</evidence>
<dbReference type="VEuPathDB" id="VectorBase:HLOH_046268"/>
<dbReference type="PANTHER" id="PTHR43918:SF4">
    <property type="entry name" value="CARBOXYLIC ESTER HYDROLASE"/>
    <property type="match status" value="1"/>
</dbReference>
<name>A0A9J6GA18_HAELO</name>
<accession>A0A9J6GA18</accession>
<dbReference type="GO" id="GO:0003990">
    <property type="term" value="F:acetylcholinesterase activity"/>
    <property type="evidence" value="ECO:0007669"/>
    <property type="project" value="UniProtKB-EC"/>
</dbReference>
<dbReference type="Gene3D" id="3.40.50.1820">
    <property type="entry name" value="alpha/beta hydrolase"/>
    <property type="match status" value="1"/>
</dbReference>
<dbReference type="InterPro" id="IPR000997">
    <property type="entry name" value="Cholinesterase"/>
</dbReference>
<dbReference type="AlphaFoldDB" id="A0A9J6GA18"/>
<keyword evidence="2" id="KW-0719">Serine esterase</keyword>
<evidence type="ECO:0000313" key="10">
    <source>
        <dbReference type="Proteomes" id="UP000821853"/>
    </source>
</evidence>
<comment type="catalytic activity">
    <reaction evidence="6">
        <text>acetylcholine + H2O = choline + acetate + H(+)</text>
        <dbReference type="Rhea" id="RHEA:17561"/>
        <dbReference type="ChEBI" id="CHEBI:15354"/>
        <dbReference type="ChEBI" id="CHEBI:15355"/>
        <dbReference type="ChEBI" id="CHEBI:15377"/>
        <dbReference type="ChEBI" id="CHEBI:15378"/>
        <dbReference type="ChEBI" id="CHEBI:30089"/>
        <dbReference type="EC" id="3.1.1.7"/>
    </reaction>
</comment>
<dbReference type="GO" id="GO:0005615">
    <property type="term" value="C:extracellular space"/>
    <property type="evidence" value="ECO:0007669"/>
    <property type="project" value="TreeGrafter"/>
</dbReference>
<evidence type="ECO:0000256" key="3">
    <source>
        <dbReference type="ARBA" id="ARBA00022801"/>
    </source>
</evidence>
<dbReference type="Proteomes" id="UP000821853">
    <property type="component" value="Chromosome 3"/>
</dbReference>
<keyword evidence="5" id="KW-0325">Glycoprotein</keyword>
<evidence type="ECO:0000256" key="5">
    <source>
        <dbReference type="ARBA" id="ARBA00023180"/>
    </source>
</evidence>
<keyword evidence="7" id="KW-0732">Signal</keyword>
<dbReference type="PANTHER" id="PTHR43918">
    <property type="entry name" value="ACETYLCHOLINESTERASE"/>
    <property type="match status" value="1"/>
</dbReference>
<keyword evidence="4" id="KW-1015">Disulfide bond</keyword>
<dbReference type="EC" id="3.1.1.-" evidence="7"/>
<dbReference type="InterPro" id="IPR002018">
    <property type="entry name" value="CarbesteraseB"/>
</dbReference>
<keyword evidence="10" id="KW-1185">Reference proteome</keyword>
<feature type="signal peptide" evidence="7">
    <location>
        <begin position="1"/>
        <end position="28"/>
    </location>
</feature>
<evidence type="ECO:0000256" key="7">
    <source>
        <dbReference type="RuleBase" id="RU361235"/>
    </source>
</evidence>
<keyword evidence="3 7" id="KW-0378">Hydrolase</keyword>
<comment type="similarity">
    <text evidence="1 7">Belongs to the type-B carboxylesterase/lipase family.</text>
</comment>
<dbReference type="OrthoDB" id="9000293at2759"/>
<evidence type="ECO:0000256" key="1">
    <source>
        <dbReference type="ARBA" id="ARBA00005964"/>
    </source>
</evidence>
<organism evidence="9 10">
    <name type="scientific">Haemaphysalis longicornis</name>
    <name type="common">Bush tick</name>
    <dbReference type="NCBI Taxonomy" id="44386"/>
    <lineage>
        <taxon>Eukaryota</taxon>
        <taxon>Metazoa</taxon>
        <taxon>Ecdysozoa</taxon>
        <taxon>Arthropoda</taxon>
        <taxon>Chelicerata</taxon>
        <taxon>Arachnida</taxon>
        <taxon>Acari</taxon>
        <taxon>Parasitiformes</taxon>
        <taxon>Ixodida</taxon>
        <taxon>Ixodoidea</taxon>
        <taxon>Ixodidae</taxon>
        <taxon>Haemaphysalinae</taxon>
        <taxon>Haemaphysalis</taxon>
    </lineage>
</organism>
<dbReference type="PROSITE" id="PS00122">
    <property type="entry name" value="CARBOXYLESTERASE_B_1"/>
    <property type="match status" value="1"/>
</dbReference>
<dbReference type="EMBL" id="JABSTR010000005">
    <property type="protein sequence ID" value="KAH9371328.1"/>
    <property type="molecule type" value="Genomic_DNA"/>
</dbReference>
<feature type="domain" description="Carboxylesterase type B" evidence="8">
    <location>
        <begin position="36"/>
        <end position="451"/>
    </location>
</feature>
<dbReference type="InterPro" id="IPR029058">
    <property type="entry name" value="AB_hydrolase_fold"/>
</dbReference>
<dbReference type="PRINTS" id="PR00878">
    <property type="entry name" value="CHOLNESTRASE"/>
</dbReference>
<comment type="caution">
    <text evidence="9">The sequence shown here is derived from an EMBL/GenBank/DDBJ whole genome shotgun (WGS) entry which is preliminary data.</text>
</comment>
<dbReference type="OMA" id="QCPTEND"/>
<dbReference type="InterPro" id="IPR019826">
    <property type="entry name" value="Carboxylesterase_B_AS"/>
</dbReference>
<protein>
    <recommendedName>
        <fullName evidence="7">Carboxylic ester hydrolase</fullName>
        <ecNumber evidence="7">3.1.1.-</ecNumber>
    </recommendedName>
</protein>
<evidence type="ECO:0000256" key="6">
    <source>
        <dbReference type="ARBA" id="ARBA00048484"/>
    </source>
</evidence>
<dbReference type="GO" id="GO:0005886">
    <property type="term" value="C:plasma membrane"/>
    <property type="evidence" value="ECO:0007669"/>
    <property type="project" value="TreeGrafter"/>
</dbReference>
<feature type="chain" id="PRO_5039963502" description="Carboxylic ester hydrolase" evidence="7">
    <location>
        <begin position="29"/>
        <end position="458"/>
    </location>
</feature>
<sequence>MVRNEWLHFHVIMLTSLNLNAILQPLMAASVHENDSLFVETKQGLVKGFTETSRFGKTVRIFYGIPYAEPPVGNLRFQRPVEKEPWTGVLEDTTKPNSCVQTVVEPYGPNTNISEDCLKLNVWAPEHSHKQGKFAVLVWIHGGGFCSGSSTLDIYDASTLVSEEMVIVVSLNYRVASLGFLSFGDELVPGNAGLHDQRLAMKWVKNNIGAFGGDENRITIFGSSAGAVSIGFHLLSPFSRNLFKRAILQSVSAFAPWGFCDNATARELAKALAVALNCSDALDNTTLECLLNKDAEEILKNEKRPSGIVEFMFVPVEDDHFITNFTHVMSGGETFSNDKAILLGSNANEGSFFLRIFLGLPETTEPNEVTEENFIAVIKALNPGAGEPPVDKILDVYGGVIPSSTEEKLSVLDAIVSDYHFSCPVVQFSELLSKADGSVYQYLFARRSSRNRCLSGLE</sequence>
<gene>
    <name evidence="9" type="ORF">HPB48_013721</name>
</gene>
<dbReference type="InterPro" id="IPR050654">
    <property type="entry name" value="AChE-related_enzymes"/>
</dbReference>